<dbReference type="AlphaFoldDB" id="A0A652ZY82"/>
<proteinExistence type="inferred from homology"/>
<reference evidence="3" key="1">
    <citation type="submission" date="2018-07" db="EMBL/GenBank/DDBJ databases">
        <authorList>
            <consortium name="Genoscope - CEA"/>
            <person name="William W."/>
        </authorList>
    </citation>
    <scope>NUCLEOTIDE SEQUENCE</scope>
    <source>
        <strain evidence="3">IK1</strain>
    </source>
</reference>
<dbReference type="GO" id="GO:0140098">
    <property type="term" value="F:catalytic activity, acting on RNA"/>
    <property type="evidence" value="ECO:0007669"/>
    <property type="project" value="UniProtKB-ARBA"/>
</dbReference>
<dbReference type="InterPro" id="IPR006145">
    <property type="entry name" value="PsdUridine_synth_RsuA/RluA"/>
</dbReference>
<dbReference type="InterPro" id="IPR020103">
    <property type="entry name" value="PsdUridine_synth_cat_dom_sf"/>
</dbReference>
<evidence type="ECO:0000256" key="1">
    <source>
        <dbReference type="ARBA" id="ARBA00010876"/>
    </source>
</evidence>
<dbReference type="GO" id="GO:0000455">
    <property type="term" value="P:enzyme-directed rRNA pseudouridine synthesis"/>
    <property type="evidence" value="ECO:0007669"/>
    <property type="project" value="TreeGrafter"/>
</dbReference>
<organism evidence="3">
    <name type="scientific">uncultured Spirochaetota bacterium</name>
    <dbReference type="NCBI Taxonomy" id="460511"/>
    <lineage>
        <taxon>Bacteria</taxon>
        <taxon>Pseudomonadati</taxon>
        <taxon>Spirochaetota</taxon>
        <taxon>environmental samples</taxon>
    </lineage>
</organism>
<comment type="similarity">
    <text evidence="1">Belongs to the pseudouridine synthase RluA family.</text>
</comment>
<dbReference type="EMBL" id="UPXP01000030">
    <property type="protein sequence ID" value="VBB40758.1"/>
    <property type="molecule type" value="Genomic_DNA"/>
</dbReference>
<dbReference type="GO" id="GO:0009982">
    <property type="term" value="F:pseudouridine synthase activity"/>
    <property type="evidence" value="ECO:0007669"/>
    <property type="project" value="InterPro"/>
</dbReference>
<dbReference type="InterPro" id="IPR050188">
    <property type="entry name" value="RluA_PseudoU_synthase"/>
</dbReference>
<name>A0A652ZY82_9SPIR</name>
<protein>
    <submittedName>
        <fullName evidence="3">Putative Pseudouridine synthase</fullName>
    </submittedName>
</protein>
<dbReference type="SUPFAM" id="SSF55120">
    <property type="entry name" value="Pseudouridine synthase"/>
    <property type="match status" value="1"/>
</dbReference>
<sequence>MKILCAQPLRGDVFPPFSPCGAPFLAFETENYRVFFKPAGMHSLPAPETARRAAIPGSFPDDQGVREEEGKDLLSWVKKEFPAQTGPFTAMKGVDVPSRRRAEKEIGMLSRLDRATSGLIAFARSPEIFFHAQELQAAGRANKRYWLLAQKLPQEEGLIGSRPRRLSWSAGDPLVSGREFSVESLFRSYGPGGYRVACIAFEPNPGGKRRTKKSTGPGLYRSDFFPAPALSNSDESSCSGLPDGLALEASITAGFRHQIRAHMAWCGHPIEGDPLYGPSNQGQAAAPTRGRLFLECHRLELESPGGGREIFELAGASG</sequence>
<evidence type="ECO:0000313" key="3">
    <source>
        <dbReference type="EMBL" id="VBB40758.1"/>
    </source>
</evidence>
<dbReference type="GO" id="GO:0003723">
    <property type="term" value="F:RNA binding"/>
    <property type="evidence" value="ECO:0007669"/>
    <property type="project" value="InterPro"/>
</dbReference>
<dbReference type="PANTHER" id="PTHR21600">
    <property type="entry name" value="MITOCHONDRIAL RNA PSEUDOURIDINE SYNTHASE"/>
    <property type="match status" value="1"/>
</dbReference>
<accession>A0A652ZY82</accession>
<evidence type="ECO:0000259" key="2">
    <source>
        <dbReference type="Pfam" id="PF00849"/>
    </source>
</evidence>
<feature type="domain" description="Pseudouridine synthase RsuA/RluA-like" evidence="2">
    <location>
        <begin position="97"/>
        <end position="264"/>
    </location>
</feature>
<dbReference type="Gene3D" id="3.30.2350.10">
    <property type="entry name" value="Pseudouridine synthase"/>
    <property type="match status" value="1"/>
</dbReference>
<gene>
    <name evidence="3" type="ORF">TRIP_E360008</name>
</gene>
<dbReference type="Pfam" id="PF00849">
    <property type="entry name" value="PseudoU_synth_2"/>
    <property type="match status" value="1"/>
</dbReference>
<dbReference type="PANTHER" id="PTHR21600:SF87">
    <property type="entry name" value="RNA PSEUDOURIDYLATE SYNTHASE DOMAIN-CONTAINING PROTEIN 1"/>
    <property type="match status" value="1"/>
</dbReference>